<accession>A0A0A9BCR4</accession>
<protein>
    <submittedName>
        <fullName evidence="1">Uncharacterized protein</fullName>
    </submittedName>
</protein>
<name>A0A0A9BCR4_ARUDO</name>
<sequence length="68" mass="7468">MKHKFYLAKLRTQGMNTCAAYSICCVSRCVDQHVSKVRTVGEKETASSGTTTTLHKIFSISALAESKL</sequence>
<proteinExistence type="predicted"/>
<reference evidence="1" key="1">
    <citation type="submission" date="2014-09" db="EMBL/GenBank/DDBJ databases">
        <authorList>
            <person name="Magalhaes I.L.F."/>
            <person name="Oliveira U."/>
            <person name="Santos F.R."/>
            <person name="Vidigal T.H.D.A."/>
            <person name="Brescovit A.D."/>
            <person name="Santos A.J."/>
        </authorList>
    </citation>
    <scope>NUCLEOTIDE SEQUENCE</scope>
    <source>
        <tissue evidence="1">Shoot tissue taken approximately 20 cm above the soil surface</tissue>
    </source>
</reference>
<dbReference type="AlphaFoldDB" id="A0A0A9BCR4"/>
<dbReference type="EMBL" id="GBRH01236131">
    <property type="protein sequence ID" value="JAD61764.1"/>
    <property type="molecule type" value="Transcribed_RNA"/>
</dbReference>
<organism evidence="1">
    <name type="scientific">Arundo donax</name>
    <name type="common">Giant reed</name>
    <name type="synonym">Donax arundinaceus</name>
    <dbReference type="NCBI Taxonomy" id="35708"/>
    <lineage>
        <taxon>Eukaryota</taxon>
        <taxon>Viridiplantae</taxon>
        <taxon>Streptophyta</taxon>
        <taxon>Embryophyta</taxon>
        <taxon>Tracheophyta</taxon>
        <taxon>Spermatophyta</taxon>
        <taxon>Magnoliopsida</taxon>
        <taxon>Liliopsida</taxon>
        <taxon>Poales</taxon>
        <taxon>Poaceae</taxon>
        <taxon>PACMAD clade</taxon>
        <taxon>Arundinoideae</taxon>
        <taxon>Arundineae</taxon>
        <taxon>Arundo</taxon>
    </lineage>
</organism>
<reference evidence="1" key="2">
    <citation type="journal article" date="2015" name="Data Brief">
        <title>Shoot transcriptome of the giant reed, Arundo donax.</title>
        <authorList>
            <person name="Barrero R.A."/>
            <person name="Guerrero F.D."/>
            <person name="Moolhuijzen P."/>
            <person name="Goolsby J.A."/>
            <person name="Tidwell J."/>
            <person name="Bellgard S.E."/>
            <person name="Bellgard M.I."/>
        </authorList>
    </citation>
    <scope>NUCLEOTIDE SEQUENCE</scope>
    <source>
        <tissue evidence="1">Shoot tissue taken approximately 20 cm above the soil surface</tissue>
    </source>
</reference>
<evidence type="ECO:0000313" key="1">
    <source>
        <dbReference type="EMBL" id="JAD61764.1"/>
    </source>
</evidence>